<gene>
    <name evidence="2" type="ORF">LX12_002642</name>
</gene>
<dbReference type="InterPro" id="IPR029063">
    <property type="entry name" value="SAM-dependent_MTases_sf"/>
</dbReference>
<reference evidence="2 3" key="1">
    <citation type="submission" date="2022-06" db="EMBL/GenBank/DDBJ databases">
        <title>Genomic Encyclopedia of Archaeal and Bacterial Type Strains, Phase II (KMG-II): from individual species to whole genera.</title>
        <authorList>
            <person name="Goeker M."/>
        </authorList>
    </citation>
    <scope>NUCLEOTIDE SEQUENCE [LARGE SCALE GENOMIC DNA]</scope>
    <source>
        <strain evidence="2 3">DSM 45037</strain>
    </source>
</reference>
<organism evidence="2 3">
    <name type="scientific">Williamsia serinedens</name>
    <dbReference type="NCBI Taxonomy" id="391736"/>
    <lineage>
        <taxon>Bacteria</taxon>
        <taxon>Bacillati</taxon>
        <taxon>Actinomycetota</taxon>
        <taxon>Actinomycetes</taxon>
        <taxon>Mycobacteriales</taxon>
        <taxon>Nocardiaceae</taxon>
        <taxon>Williamsia</taxon>
    </lineage>
</organism>
<dbReference type="Proteomes" id="UP001205740">
    <property type="component" value="Unassembled WGS sequence"/>
</dbReference>
<evidence type="ECO:0000313" key="2">
    <source>
        <dbReference type="EMBL" id="MCP2161447.1"/>
    </source>
</evidence>
<accession>A0ABT1H2J5</accession>
<comment type="caution">
    <text evidence="2">The sequence shown here is derived from an EMBL/GenBank/DDBJ whole genome shotgun (WGS) entry which is preliminary data.</text>
</comment>
<evidence type="ECO:0000313" key="3">
    <source>
        <dbReference type="Proteomes" id="UP001205740"/>
    </source>
</evidence>
<sequence length="282" mass="30571">MATHAPRSTVELDCLAPASPGVWQRGRTIVRRDTSLPTRSVTAYSEDRRIVVRHNLAARHLADSLVDSVTSVVTAAGGGRAEFETAMVGLVRTTVDDPHEAWATFYRNSLAELLDGTAAFAPVHRRAADLTTGSVLDLGSCFGFFPLQLALADPDRSVIATDVHRATMELLARTSRRIGVPVVTRACDAADLPFPDGMVDTVTALHLLEHVDHGTGMRVLREACRVARRRVVVAVPYEAAPELCHGHVRSFDRASLHCIGSELGVDYIVFDHHGGWLVIDVG</sequence>
<protein>
    <submittedName>
        <fullName evidence="2">Methyltransferase domain-containing protein</fullName>
    </submittedName>
</protein>
<dbReference type="EMBL" id="JAMTCG010000004">
    <property type="protein sequence ID" value="MCP2161447.1"/>
    <property type="molecule type" value="Genomic_DNA"/>
</dbReference>
<keyword evidence="3" id="KW-1185">Reference proteome</keyword>
<dbReference type="InterPro" id="IPR013216">
    <property type="entry name" value="Methyltransf_11"/>
</dbReference>
<dbReference type="RefSeq" id="WP_253655003.1">
    <property type="nucleotide sequence ID" value="NZ_BAAAOE010000002.1"/>
</dbReference>
<proteinExistence type="predicted"/>
<name>A0ABT1H2J5_9NOCA</name>
<dbReference type="GO" id="GO:0032259">
    <property type="term" value="P:methylation"/>
    <property type="evidence" value="ECO:0007669"/>
    <property type="project" value="UniProtKB-KW"/>
</dbReference>
<dbReference type="Pfam" id="PF08241">
    <property type="entry name" value="Methyltransf_11"/>
    <property type="match status" value="1"/>
</dbReference>
<dbReference type="GO" id="GO:0008168">
    <property type="term" value="F:methyltransferase activity"/>
    <property type="evidence" value="ECO:0007669"/>
    <property type="project" value="UniProtKB-KW"/>
</dbReference>
<keyword evidence="2" id="KW-0808">Transferase</keyword>
<dbReference type="NCBIfam" id="NF041255">
    <property type="entry name" value="mycofact_MftM"/>
    <property type="match status" value="1"/>
</dbReference>
<dbReference type="Gene3D" id="3.40.50.150">
    <property type="entry name" value="Vaccinia Virus protein VP39"/>
    <property type="match status" value="1"/>
</dbReference>
<keyword evidence="2" id="KW-0489">Methyltransferase</keyword>
<dbReference type="SUPFAM" id="SSF53335">
    <property type="entry name" value="S-adenosyl-L-methionine-dependent methyltransferases"/>
    <property type="match status" value="1"/>
</dbReference>
<evidence type="ECO:0000259" key="1">
    <source>
        <dbReference type="Pfam" id="PF08241"/>
    </source>
</evidence>
<feature type="domain" description="Methyltransferase type 11" evidence="1">
    <location>
        <begin position="136"/>
        <end position="230"/>
    </location>
</feature>